<name>A0A3M0AAI1_9FLAO</name>
<evidence type="ECO:0000256" key="1">
    <source>
        <dbReference type="ARBA" id="ARBA00001974"/>
    </source>
</evidence>
<gene>
    <name evidence="10" type="ORF">BC961_1818</name>
</gene>
<dbReference type="FunFam" id="3.50.50.60:FF:000138">
    <property type="entry name" value="Flavin-containing monooxygenase"/>
    <property type="match status" value="1"/>
</dbReference>
<dbReference type="SUPFAM" id="SSF51905">
    <property type="entry name" value="FAD/NAD(P)-binding domain"/>
    <property type="match status" value="2"/>
</dbReference>
<dbReference type="PANTHER" id="PTHR23023">
    <property type="entry name" value="DIMETHYLANILINE MONOOXYGENASE"/>
    <property type="match status" value="1"/>
</dbReference>
<dbReference type="InterPro" id="IPR050346">
    <property type="entry name" value="FMO-like"/>
</dbReference>
<dbReference type="Pfam" id="PF00743">
    <property type="entry name" value="FMO-like"/>
    <property type="match status" value="2"/>
</dbReference>
<accession>A0A3M0AAI1</accession>
<keyword evidence="7 10" id="KW-0503">Monooxygenase</keyword>
<dbReference type="InterPro" id="IPR020946">
    <property type="entry name" value="Flavin_mOase-like"/>
</dbReference>
<keyword evidence="3" id="KW-0285">Flavoprotein</keyword>
<comment type="similarity">
    <text evidence="2">Belongs to the FMO family.</text>
</comment>
<dbReference type="AlphaFoldDB" id="A0A3M0AAI1"/>
<dbReference type="InterPro" id="IPR036188">
    <property type="entry name" value="FAD/NAD-bd_sf"/>
</dbReference>
<evidence type="ECO:0000256" key="6">
    <source>
        <dbReference type="ARBA" id="ARBA00023002"/>
    </source>
</evidence>
<organism evidence="10 11">
    <name type="scientific">Flavobacterium weaverense</name>
    <dbReference type="NCBI Taxonomy" id="271156"/>
    <lineage>
        <taxon>Bacteria</taxon>
        <taxon>Pseudomonadati</taxon>
        <taxon>Bacteroidota</taxon>
        <taxon>Flavobacteriia</taxon>
        <taxon>Flavobacteriales</taxon>
        <taxon>Flavobacteriaceae</taxon>
        <taxon>Flavobacterium</taxon>
    </lineage>
</organism>
<evidence type="ECO:0000256" key="9">
    <source>
        <dbReference type="ARBA" id="ARBA00035159"/>
    </source>
</evidence>
<comment type="caution">
    <text evidence="10">The sequence shown here is derived from an EMBL/GenBank/DDBJ whole genome shotgun (WGS) entry which is preliminary data.</text>
</comment>
<keyword evidence="11" id="KW-1185">Reference proteome</keyword>
<evidence type="ECO:0000256" key="4">
    <source>
        <dbReference type="ARBA" id="ARBA00022827"/>
    </source>
</evidence>
<evidence type="ECO:0000256" key="3">
    <source>
        <dbReference type="ARBA" id="ARBA00022630"/>
    </source>
</evidence>
<evidence type="ECO:0000313" key="10">
    <source>
        <dbReference type="EMBL" id="RMA76102.1"/>
    </source>
</evidence>
<dbReference type="InterPro" id="IPR000960">
    <property type="entry name" value="Flavin_mOase"/>
</dbReference>
<dbReference type="GO" id="GO:0050661">
    <property type="term" value="F:NADP binding"/>
    <property type="evidence" value="ECO:0007669"/>
    <property type="project" value="InterPro"/>
</dbReference>
<proteinExistence type="inferred from homology"/>
<comment type="cofactor">
    <cofactor evidence="1">
        <name>FAD</name>
        <dbReference type="ChEBI" id="CHEBI:57692"/>
    </cofactor>
</comment>
<sequence>MNKNSMKDKRIGIIGAGPSGLAQIRAFEALKEQGYAMPEIICFEKQDNWGGMWNYSWRTGVGKYGEPLHGSMYKYLWSNGPKECLEFSDYSFDEHFKKPISSYPPRPVLFDYIQGRIKKSNARDYIRFDTTVRWVSFDENSKKFNVILDDLKIDKTYSEELDYLVVASGHFSTPNMPYFKGIENFPGTVMHAHDFRGADQFKDRNILLIGSSYSAEDIGVQCYKHGAKSVTLSYRSNPIGIEWPEGIKELPMVTHFEGDTAFFKDGTTEVYDAVIMCTGYQHKFPFLPDELRLKTKNNLFPDNLYKGILFNALPQLIYLGMQDQYYTFNMFDAQAWLARDFMMNRLTLPKETERRMDIDKWLDRNNKLENSLDNVDFQSDYIKDLLSLSDYPHFNVDKVAEMFKEWLQDKEENILTYRDKTYQSVVTGTMASQHHTEWMDELDDSKERYLYQGEQEEVLQDNL</sequence>
<evidence type="ECO:0000313" key="11">
    <source>
        <dbReference type="Proteomes" id="UP000280368"/>
    </source>
</evidence>
<keyword evidence="5" id="KW-0521">NADP</keyword>
<dbReference type="GO" id="GO:0034899">
    <property type="term" value="F:trimethylamine monooxygenase activity"/>
    <property type="evidence" value="ECO:0007669"/>
    <property type="project" value="UniProtKB-EC"/>
</dbReference>
<keyword evidence="4" id="KW-0274">FAD</keyword>
<dbReference type="PIRSF" id="PIRSF000332">
    <property type="entry name" value="FMO"/>
    <property type="match status" value="1"/>
</dbReference>
<evidence type="ECO:0000256" key="5">
    <source>
        <dbReference type="ARBA" id="ARBA00022857"/>
    </source>
</evidence>
<evidence type="ECO:0000256" key="7">
    <source>
        <dbReference type="ARBA" id="ARBA00023033"/>
    </source>
</evidence>
<dbReference type="Proteomes" id="UP000280368">
    <property type="component" value="Unassembled WGS sequence"/>
</dbReference>
<evidence type="ECO:0000256" key="8">
    <source>
        <dbReference type="ARBA" id="ARBA00034528"/>
    </source>
</evidence>
<dbReference type="GO" id="GO:0004499">
    <property type="term" value="F:N,N-dimethylaniline monooxygenase activity"/>
    <property type="evidence" value="ECO:0007669"/>
    <property type="project" value="InterPro"/>
</dbReference>
<keyword evidence="6" id="KW-0560">Oxidoreductase</keyword>
<protein>
    <recommendedName>
        <fullName evidence="9">Trimethylamine monooxygenase</fullName>
        <ecNumber evidence="8">1.14.13.148</ecNumber>
    </recommendedName>
</protein>
<dbReference type="GO" id="GO:0050660">
    <property type="term" value="F:flavin adenine dinucleotide binding"/>
    <property type="evidence" value="ECO:0007669"/>
    <property type="project" value="InterPro"/>
</dbReference>
<dbReference type="EC" id="1.14.13.148" evidence="8"/>
<evidence type="ECO:0000256" key="2">
    <source>
        <dbReference type="ARBA" id="ARBA00009183"/>
    </source>
</evidence>
<reference evidence="10 11" key="1">
    <citation type="submission" date="2018-10" db="EMBL/GenBank/DDBJ databases">
        <title>Genomic Encyclopedia of Archaeal and Bacterial Type Strains, Phase II (KMG-II): from individual species to whole genera.</title>
        <authorList>
            <person name="Goeker M."/>
        </authorList>
    </citation>
    <scope>NUCLEOTIDE SEQUENCE [LARGE SCALE GENOMIC DNA]</scope>
    <source>
        <strain evidence="10 11">DSM 19727</strain>
    </source>
</reference>
<dbReference type="Gene3D" id="3.50.50.60">
    <property type="entry name" value="FAD/NAD(P)-binding domain"/>
    <property type="match status" value="2"/>
</dbReference>
<dbReference type="EMBL" id="REFH01000009">
    <property type="protein sequence ID" value="RMA76102.1"/>
    <property type="molecule type" value="Genomic_DNA"/>
</dbReference>